<evidence type="ECO:0000313" key="2">
    <source>
        <dbReference type="Proteomes" id="UP000027466"/>
    </source>
</evidence>
<sequence length="60" mass="6483">MKSSAELVVKLGQLHTKIEEASAKGFKTDAAMKLLYELESVVDSLLAVGTAEFVAREVTQ</sequence>
<reference evidence="1 2" key="1">
    <citation type="submission" date="2014-03" db="EMBL/GenBank/DDBJ databases">
        <title>Draft Genome Sequences of Four Burkholderia Strains.</title>
        <authorList>
            <person name="Liu X.Y."/>
            <person name="Li C.X."/>
            <person name="Xu J.H."/>
        </authorList>
    </citation>
    <scope>NUCLEOTIDE SEQUENCE [LARGE SCALE GENOMIC DNA]</scope>
    <source>
        <strain evidence="1 2">DSM 50014</strain>
    </source>
</reference>
<dbReference type="Proteomes" id="UP000027466">
    <property type="component" value="Unassembled WGS sequence"/>
</dbReference>
<accession>A0A069PLN6</accession>
<dbReference type="RefSeq" id="WP_035939417.1">
    <property type="nucleotide sequence ID" value="NZ_CADFFX010000001.1"/>
</dbReference>
<proteinExistence type="predicted"/>
<comment type="caution">
    <text evidence="1">The sequence shown here is derived from an EMBL/GenBank/DDBJ whole genome shotgun (WGS) entry which is preliminary data.</text>
</comment>
<keyword evidence="2" id="KW-1185">Reference proteome</keyword>
<gene>
    <name evidence="1" type="ORF">BG61_16885</name>
</gene>
<dbReference type="EMBL" id="JFHC01000026">
    <property type="protein sequence ID" value="KDR41598.1"/>
    <property type="molecule type" value="Genomic_DNA"/>
</dbReference>
<organism evidence="1 2">
    <name type="scientific">Caballeronia glathei</name>
    <dbReference type="NCBI Taxonomy" id="60547"/>
    <lineage>
        <taxon>Bacteria</taxon>
        <taxon>Pseudomonadati</taxon>
        <taxon>Pseudomonadota</taxon>
        <taxon>Betaproteobacteria</taxon>
        <taxon>Burkholderiales</taxon>
        <taxon>Burkholderiaceae</taxon>
        <taxon>Caballeronia</taxon>
    </lineage>
</organism>
<dbReference type="AlphaFoldDB" id="A0A069PLN6"/>
<evidence type="ECO:0000313" key="1">
    <source>
        <dbReference type="EMBL" id="KDR41598.1"/>
    </source>
</evidence>
<protein>
    <submittedName>
        <fullName evidence="1">Uncharacterized protein</fullName>
    </submittedName>
</protein>
<dbReference type="STRING" id="60547.GCA_000751215_06326"/>
<name>A0A069PLN6_9BURK</name>